<protein>
    <recommendedName>
        <fullName evidence="4">Neuroguidin</fullName>
    </recommendedName>
</protein>
<feature type="region of interest" description="Disordered" evidence="1">
    <location>
        <begin position="237"/>
        <end position="272"/>
    </location>
</feature>
<accession>A0A0C2IXZ5</accession>
<keyword evidence="3" id="KW-1185">Reference proteome</keyword>
<sequence>MSENETRDECETPQNIVDLLFEDSYRNLCGISQKSDKCVGIVESMYSKMKHEKVEDMSDVSRLRVFLLLKYLCNICVFVRSKITGDSGKMDDILANLAKSVIEIDKTRFLNHKKRTVEKLIRDANAAIVSSKETTTSAPRLKNLLPKVRDFGDGDSEGEINSKYKPPKDKFVPYPLDKKQKAPKKSSLKSLAVLEMVGSNTQNPEEFKFDDESEFVKQKNVKQTIDQRLRYMEDDEELEHLTNSTNPRKRKKTLMKRKKERKQFRKKNKTRY</sequence>
<name>A0A0C2IXZ5_THEKT</name>
<evidence type="ECO:0008006" key="4">
    <source>
        <dbReference type="Google" id="ProtNLM"/>
    </source>
</evidence>
<evidence type="ECO:0000313" key="2">
    <source>
        <dbReference type="EMBL" id="KII61727.1"/>
    </source>
</evidence>
<comment type="caution">
    <text evidence="2">The sequence shown here is derived from an EMBL/GenBank/DDBJ whole genome shotgun (WGS) entry which is preliminary data.</text>
</comment>
<feature type="compositionally biased region" description="Basic residues" evidence="1">
    <location>
        <begin position="247"/>
        <end position="272"/>
    </location>
</feature>
<dbReference type="Proteomes" id="UP000031668">
    <property type="component" value="Unassembled WGS sequence"/>
</dbReference>
<dbReference type="AlphaFoldDB" id="A0A0C2IXZ5"/>
<gene>
    <name evidence="2" type="ORF">RF11_08827</name>
</gene>
<proteinExistence type="predicted"/>
<evidence type="ECO:0000313" key="3">
    <source>
        <dbReference type="Proteomes" id="UP000031668"/>
    </source>
</evidence>
<dbReference type="OrthoDB" id="10619820at2759"/>
<organism evidence="2 3">
    <name type="scientific">Thelohanellus kitauei</name>
    <name type="common">Myxosporean</name>
    <dbReference type="NCBI Taxonomy" id="669202"/>
    <lineage>
        <taxon>Eukaryota</taxon>
        <taxon>Metazoa</taxon>
        <taxon>Cnidaria</taxon>
        <taxon>Myxozoa</taxon>
        <taxon>Myxosporea</taxon>
        <taxon>Bivalvulida</taxon>
        <taxon>Platysporina</taxon>
        <taxon>Myxobolidae</taxon>
        <taxon>Thelohanellus</taxon>
    </lineage>
</organism>
<dbReference type="EMBL" id="JWZT01005265">
    <property type="protein sequence ID" value="KII61727.1"/>
    <property type="molecule type" value="Genomic_DNA"/>
</dbReference>
<reference evidence="2 3" key="1">
    <citation type="journal article" date="2014" name="Genome Biol. Evol.">
        <title>The genome of the myxosporean Thelohanellus kitauei shows adaptations to nutrient acquisition within its fish host.</title>
        <authorList>
            <person name="Yang Y."/>
            <person name="Xiong J."/>
            <person name="Zhou Z."/>
            <person name="Huo F."/>
            <person name="Miao W."/>
            <person name="Ran C."/>
            <person name="Liu Y."/>
            <person name="Zhang J."/>
            <person name="Feng J."/>
            <person name="Wang M."/>
            <person name="Wang M."/>
            <person name="Wang L."/>
            <person name="Yao B."/>
        </authorList>
    </citation>
    <scope>NUCLEOTIDE SEQUENCE [LARGE SCALE GENOMIC DNA]</scope>
    <source>
        <strain evidence="2">Wuqing</strain>
    </source>
</reference>
<evidence type="ECO:0000256" key="1">
    <source>
        <dbReference type="SAM" id="MobiDB-lite"/>
    </source>
</evidence>